<evidence type="ECO:0000256" key="2">
    <source>
        <dbReference type="ARBA" id="ARBA00022884"/>
    </source>
</evidence>
<comment type="similarity">
    <text evidence="1">Belongs to the CRISPR-associated protein Cas6/Cse3/CasE family.</text>
</comment>
<dbReference type="EMBL" id="JASJOT010000027">
    <property type="protein sequence ID" value="MDJ1496936.1"/>
    <property type="molecule type" value="Genomic_DNA"/>
</dbReference>
<name>A0ABT7CT46_9BACT</name>
<dbReference type="CDD" id="cd21140">
    <property type="entry name" value="Cas6_I-like"/>
    <property type="match status" value="1"/>
</dbReference>
<dbReference type="PANTHER" id="PTHR36984">
    <property type="entry name" value="CRISPR-ASSOCIATED ENDORIBONUCLEASE CAS6 1"/>
    <property type="match status" value="1"/>
</dbReference>
<sequence>MRLHLSLSKNTEPVPFNYQPYLVGCLHKWIGENDVHDQVSLYSFSWLKNSRTKAKGLDFPQGGNWFISSYDTNLLKSIVTGIQQSPDINFGLKVKAITIQEDPDFRGATFFKVASPIFIKRNSKFYFYSDIEADNLLTETLQTKLKKANLPTEGIKVSFDKNYANPAIKAITYNGILNKASLCPIIVEGTPEQVAFAWNVGIGNSTGIGFGALI</sequence>
<evidence type="ECO:0000259" key="4">
    <source>
        <dbReference type="Pfam" id="PF01881"/>
    </source>
</evidence>
<evidence type="ECO:0000313" key="5">
    <source>
        <dbReference type="EMBL" id="MDJ1496936.1"/>
    </source>
</evidence>
<protein>
    <submittedName>
        <fullName evidence="5">CRISPR-associated endoribonuclease Cas6</fullName>
    </submittedName>
</protein>
<dbReference type="NCBIfam" id="TIGR01877">
    <property type="entry name" value="cas_cas6"/>
    <property type="match status" value="1"/>
</dbReference>
<dbReference type="InterPro" id="IPR010156">
    <property type="entry name" value="CRISPR-assoc_prot_Cas6"/>
</dbReference>
<dbReference type="RefSeq" id="WP_314002094.1">
    <property type="nucleotide sequence ID" value="NZ_JASJOT010000027.1"/>
</dbReference>
<dbReference type="Gene3D" id="3.30.70.1900">
    <property type="match status" value="1"/>
</dbReference>
<evidence type="ECO:0000256" key="1">
    <source>
        <dbReference type="ARBA" id="ARBA00005937"/>
    </source>
</evidence>
<keyword evidence="6" id="KW-1185">Reference proteome</keyword>
<feature type="domain" description="CRISPR associated protein Cas6 C-terminal" evidence="4">
    <location>
        <begin position="102"/>
        <end position="212"/>
    </location>
</feature>
<dbReference type="PANTHER" id="PTHR36984:SF1">
    <property type="entry name" value="CRISPR-ASSOCIATED ENDORIBONUCLEASE CAS6 1"/>
    <property type="match status" value="1"/>
</dbReference>
<accession>A0ABT7CT46</accession>
<evidence type="ECO:0000313" key="6">
    <source>
        <dbReference type="Proteomes" id="UP001228581"/>
    </source>
</evidence>
<dbReference type="InterPro" id="IPR049435">
    <property type="entry name" value="Cas_Cas6_C"/>
</dbReference>
<gene>
    <name evidence="5" type="primary">cas6</name>
    <name evidence="5" type="ORF">QNI19_28630</name>
</gene>
<dbReference type="Pfam" id="PF01881">
    <property type="entry name" value="Cas_Cas6_C"/>
    <property type="match status" value="1"/>
</dbReference>
<reference evidence="5 6" key="1">
    <citation type="submission" date="2023-05" db="EMBL/GenBank/DDBJ databases">
        <authorList>
            <person name="Zhang X."/>
        </authorList>
    </citation>
    <scope>NUCLEOTIDE SEQUENCE [LARGE SCALE GENOMIC DNA]</scope>
    <source>
        <strain evidence="5 6">DM2B3-1</strain>
    </source>
</reference>
<dbReference type="Gene3D" id="3.30.70.1890">
    <property type="match status" value="1"/>
</dbReference>
<keyword evidence="2" id="KW-0694">RNA-binding</keyword>
<dbReference type="InterPro" id="IPR045747">
    <property type="entry name" value="CRISPR-assoc_prot_Cas6_N_sf"/>
</dbReference>
<organism evidence="5 6">
    <name type="scientific">Xanthocytophaga flava</name>
    <dbReference type="NCBI Taxonomy" id="3048013"/>
    <lineage>
        <taxon>Bacteria</taxon>
        <taxon>Pseudomonadati</taxon>
        <taxon>Bacteroidota</taxon>
        <taxon>Cytophagia</taxon>
        <taxon>Cytophagales</taxon>
        <taxon>Rhodocytophagaceae</taxon>
        <taxon>Xanthocytophaga</taxon>
    </lineage>
</organism>
<comment type="caution">
    <text evidence="5">The sequence shown here is derived from an EMBL/GenBank/DDBJ whole genome shotgun (WGS) entry which is preliminary data.</text>
</comment>
<keyword evidence="3" id="KW-0051">Antiviral defense</keyword>
<dbReference type="Proteomes" id="UP001228581">
    <property type="component" value="Unassembled WGS sequence"/>
</dbReference>
<evidence type="ECO:0000256" key="3">
    <source>
        <dbReference type="ARBA" id="ARBA00023118"/>
    </source>
</evidence>
<proteinExistence type="inferred from homology"/>